<keyword evidence="1 2" id="KW-0732">Signal</keyword>
<evidence type="ECO:0000313" key="5">
    <source>
        <dbReference type="Proteomes" id="UP000221369"/>
    </source>
</evidence>
<dbReference type="PROSITE" id="PS51257">
    <property type="entry name" value="PROKAR_LIPOPROTEIN"/>
    <property type="match status" value="1"/>
</dbReference>
<dbReference type="CDD" id="cd01004">
    <property type="entry name" value="PBP2_MidA_like"/>
    <property type="match status" value="1"/>
</dbReference>
<evidence type="ECO:0000259" key="3">
    <source>
        <dbReference type="SMART" id="SM00062"/>
    </source>
</evidence>
<dbReference type="RefSeq" id="WP_169923379.1">
    <property type="nucleotide sequence ID" value="NZ_PDJE01000001.1"/>
</dbReference>
<accession>A0A2A9DVF2</accession>
<evidence type="ECO:0000256" key="1">
    <source>
        <dbReference type="ARBA" id="ARBA00022729"/>
    </source>
</evidence>
<dbReference type="AlphaFoldDB" id="A0A2A9DVF2"/>
<feature type="domain" description="Solute-binding protein family 3/N-terminal" evidence="3">
    <location>
        <begin position="60"/>
        <end position="286"/>
    </location>
</feature>
<keyword evidence="5" id="KW-1185">Reference proteome</keyword>
<organism evidence="4 5">
    <name type="scientific">Paramicrobacterium agarici</name>
    <dbReference type="NCBI Taxonomy" id="630514"/>
    <lineage>
        <taxon>Bacteria</taxon>
        <taxon>Bacillati</taxon>
        <taxon>Actinomycetota</taxon>
        <taxon>Actinomycetes</taxon>
        <taxon>Micrococcales</taxon>
        <taxon>Microbacteriaceae</taxon>
        <taxon>Paramicrobacterium</taxon>
    </lineage>
</organism>
<reference evidence="4 5" key="1">
    <citation type="submission" date="2017-10" db="EMBL/GenBank/DDBJ databases">
        <title>Sequencing the genomes of 1000 actinobacteria strains.</title>
        <authorList>
            <person name="Klenk H.-P."/>
        </authorList>
    </citation>
    <scope>NUCLEOTIDE SEQUENCE [LARGE SCALE GENOMIC DNA]</scope>
    <source>
        <strain evidence="4 5">DSM 21798</strain>
    </source>
</reference>
<dbReference type="SMART" id="SM00062">
    <property type="entry name" value="PBPb"/>
    <property type="match status" value="1"/>
</dbReference>
<evidence type="ECO:0000313" key="4">
    <source>
        <dbReference type="EMBL" id="PFG29889.1"/>
    </source>
</evidence>
<proteinExistence type="predicted"/>
<dbReference type="PANTHER" id="PTHR35936:SF17">
    <property type="entry name" value="ARGININE-BINDING EXTRACELLULAR PROTEIN ARTP"/>
    <property type="match status" value="1"/>
</dbReference>
<name>A0A2A9DVF2_9MICO</name>
<dbReference type="Proteomes" id="UP000221369">
    <property type="component" value="Unassembled WGS sequence"/>
</dbReference>
<feature type="signal peptide" evidence="2">
    <location>
        <begin position="1"/>
        <end position="22"/>
    </location>
</feature>
<sequence length="303" mass="32395">MKRSLAIALSAAAVLMGLTACSNPELDDTEQQSGSQDVVTAVERDDEIAAMLPDSYKDKGFTAAINANIPPVKFVDDSGDITGLNPELLRAAARVLGIEVSFKEVTFDALVPGLESKRYDVIASVGDYVERQTHIDFIDYLQNGTAIIASADFEKDQVEPADLCGLSIGYTRGTSQQANLEAANKECAAAGEPAIKINAYQDGGAGVLSVKSGEADGFWGDLPPMAYNVRTDSDMFKLIYTEQDSVVGIGIHKDNAEFRDALRAALLKLVDNGVYDKLLDQWGLADFGVPTMDINSENSIGEG</sequence>
<dbReference type="EMBL" id="PDJE01000001">
    <property type="protein sequence ID" value="PFG29889.1"/>
    <property type="molecule type" value="Genomic_DNA"/>
</dbReference>
<dbReference type="PANTHER" id="PTHR35936">
    <property type="entry name" value="MEMBRANE-BOUND LYTIC MUREIN TRANSGLYCOSYLASE F"/>
    <property type="match status" value="1"/>
</dbReference>
<evidence type="ECO:0000256" key="2">
    <source>
        <dbReference type="SAM" id="SignalP"/>
    </source>
</evidence>
<gene>
    <name evidence="4" type="ORF">ATJ78_0808</name>
</gene>
<dbReference type="InterPro" id="IPR001638">
    <property type="entry name" value="Solute-binding_3/MltF_N"/>
</dbReference>
<protein>
    <submittedName>
        <fullName evidence="4">Amino acid ABC transporter substrate-binding protein (PAAT family)</fullName>
    </submittedName>
</protein>
<dbReference type="Gene3D" id="3.40.190.10">
    <property type="entry name" value="Periplasmic binding protein-like II"/>
    <property type="match status" value="2"/>
</dbReference>
<dbReference type="Pfam" id="PF00497">
    <property type="entry name" value="SBP_bac_3"/>
    <property type="match status" value="1"/>
</dbReference>
<comment type="caution">
    <text evidence="4">The sequence shown here is derived from an EMBL/GenBank/DDBJ whole genome shotgun (WGS) entry which is preliminary data.</text>
</comment>
<feature type="chain" id="PRO_5012993043" evidence="2">
    <location>
        <begin position="23"/>
        <end position="303"/>
    </location>
</feature>
<dbReference type="SUPFAM" id="SSF53850">
    <property type="entry name" value="Periplasmic binding protein-like II"/>
    <property type="match status" value="1"/>
</dbReference>